<gene>
    <name evidence="1" type="ORF">CMAMEFPP_00003</name>
</gene>
<dbReference type="AlphaFoldDB" id="A0A7G9YK84"/>
<evidence type="ECO:0000313" key="1">
    <source>
        <dbReference type="EMBL" id="QNO48418.1"/>
    </source>
</evidence>
<protein>
    <submittedName>
        <fullName evidence="1">Uncharacterized protein</fullName>
    </submittedName>
</protein>
<accession>A0A7G9YK84</accession>
<dbReference type="EMBL" id="MT631342">
    <property type="protein sequence ID" value="QNO48418.1"/>
    <property type="molecule type" value="Genomic_DNA"/>
</dbReference>
<organism evidence="1">
    <name type="scientific">Candidatus Methanogaster sp. ANME-2c ERB4</name>
    <dbReference type="NCBI Taxonomy" id="2759911"/>
    <lineage>
        <taxon>Archaea</taxon>
        <taxon>Methanobacteriati</taxon>
        <taxon>Methanobacteriota</taxon>
        <taxon>Stenosarchaea group</taxon>
        <taxon>Methanomicrobia</taxon>
        <taxon>Methanosarcinales</taxon>
        <taxon>ANME-2 cluster</taxon>
        <taxon>Candidatus Methanogasteraceae</taxon>
        <taxon>Candidatus Methanogaster</taxon>
    </lineage>
</organism>
<reference evidence="1" key="1">
    <citation type="submission" date="2020-06" db="EMBL/GenBank/DDBJ databases">
        <title>Unique genomic features of the anaerobic methanotrophic archaea.</title>
        <authorList>
            <person name="Chadwick G.L."/>
            <person name="Skennerton C.T."/>
            <person name="Laso-Perez R."/>
            <person name="Leu A.O."/>
            <person name="Speth D.R."/>
            <person name="Yu H."/>
            <person name="Morgan-Lang C."/>
            <person name="Hatzenpichler R."/>
            <person name="Goudeau D."/>
            <person name="Malmstrom R."/>
            <person name="Brazelton W.J."/>
            <person name="Woyke T."/>
            <person name="Hallam S.J."/>
            <person name="Tyson G.W."/>
            <person name="Wegener G."/>
            <person name="Boetius A."/>
            <person name="Orphan V."/>
        </authorList>
    </citation>
    <scope>NUCLEOTIDE SEQUENCE</scope>
</reference>
<name>A0A7G9YK84_9EURY</name>
<sequence>MKPSPMPSRNEFGSIRGIAVGCTGREPDRCGADVSRFGGRKGVSKMVASVPGLPQLSLPRHLLGFRVWLSVKRPAPRVPGLCAGQSSGRCMPASRNPARILLP</sequence>
<proteinExistence type="predicted"/>